<feature type="non-terminal residue" evidence="1">
    <location>
        <position position="248"/>
    </location>
</feature>
<name>A0A085LYS4_9BILA</name>
<gene>
    <name evidence="1" type="ORF">M513_09080</name>
</gene>
<evidence type="ECO:0000313" key="2">
    <source>
        <dbReference type="Proteomes" id="UP000030764"/>
    </source>
</evidence>
<dbReference type="Proteomes" id="UP000030764">
    <property type="component" value="Unassembled WGS sequence"/>
</dbReference>
<protein>
    <submittedName>
        <fullName evidence="1">Uncharacterized protein</fullName>
    </submittedName>
</protein>
<organism evidence="1 2">
    <name type="scientific">Trichuris suis</name>
    <name type="common">pig whipworm</name>
    <dbReference type="NCBI Taxonomy" id="68888"/>
    <lineage>
        <taxon>Eukaryota</taxon>
        <taxon>Metazoa</taxon>
        <taxon>Ecdysozoa</taxon>
        <taxon>Nematoda</taxon>
        <taxon>Enoplea</taxon>
        <taxon>Dorylaimia</taxon>
        <taxon>Trichinellida</taxon>
        <taxon>Trichuridae</taxon>
        <taxon>Trichuris</taxon>
    </lineage>
</organism>
<dbReference type="EMBL" id="KL363259">
    <property type="protein sequence ID" value="KFD50120.1"/>
    <property type="molecule type" value="Genomic_DNA"/>
</dbReference>
<feature type="non-terminal residue" evidence="1">
    <location>
        <position position="1"/>
    </location>
</feature>
<reference evidence="1 2" key="1">
    <citation type="journal article" date="2014" name="Nat. Genet.">
        <title>Genome and transcriptome of the porcine whipworm Trichuris suis.</title>
        <authorList>
            <person name="Jex A.R."/>
            <person name="Nejsum P."/>
            <person name="Schwarz E.M."/>
            <person name="Hu L."/>
            <person name="Young N.D."/>
            <person name="Hall R.S."/>
            <person name="Korhonen P.K."/>
            <person name="Liao S."/>
            <person name="Thamsborg S."/>
            <person name="Xia J."/>
            <person name="Xu P."/>
            <person name="Wang S."/>
            <person name="Scheerlinck J.P."/>
            <person name="Hofmann A."/>
            <person name="Sternberg P.W."/>
            <person name="Wang J."/>
            <person name="Gasser R.B."/>
        </authorList>
    </citation>
    <scope>NUCLEOTIDE SEQUENCE [LARGE SCALE GENOMIC DNA]</scope>
    <source>
        <strain evidence="1">DCEP-RM93M</strain>
    </source>
</reference>
<evidence type="ECO:0000313" key="1">
    <source>
        <dbReference type="EMBL" id="KFD50120.1"/>
    </source>
</evidence>
<proteinExistence type="predicted"/>
<keyword evidence="2" id="KW-1185">Reference proteome</keyword>
<sequence>DKRRTTRPELVLPGQNVPLLVLPYCKGLGEKIRRTGRDWFQNLFQKLYDESHGAVYEVLCGCSVSYITETGNSLSQRFSQQLSCLNHYKNALSDLQGKETKRWGRSRKTQPHTTVDEAVKASAIVEHASHCNVQLFPKVICQEEDFKLRKVKEGLFIRHNEVINRNKGKEVSGIWINHITIENESLCNAVLKFHMFICYGKGTNHLFYTYNYESSELPSLSPRFQRIVWALCVVTTYGALALKIHNCV</sequence>
<accession>A0A085LYS4</accession>
<dbReference type="AlphaFoldDB" id="A0A085LYS4"/>